<gene>
    <name evidence="3" type="ORF">BCR38DRAFT_244210</name>
</gene>
<evidence type="ECO:0000256" key="1">
    <source>
        <dbReference type="SAM" id="Coils"/>
    </source>
</evidence>
<dbReference type="STRING" id="1141098.A0A1Y2DTY0"/>
<organism evidence="3 4">
    <name type="scientific">Pseudomassariella vexata</name>
    <dbReference type="NCBI Taxonomy" id="1141098"/>
    <lineage>
        <taxon>Eukaryota</taxon>
        <taxon>Fungi</taxon>
        <taxon>Dikarya</taxon>
        <taxon>Ascomycota</taxon>
        <taxon>Pezizomycotina</taxon>
        <taxon>Sordariomycetes</taxon>
        <taxon>Xylariomycetidae</taxon>
        <taxon>Amphisphaeriales</taxon>
        <taxon>Pseudomassariaceae</taxon>
        <taxon>Pseudomassariella</taxon>
    </lineage>
</organism>
<feature type="region of interest" description="Disordered" evidence="2">
    <location>
        <begin position="1"/>
        <end position="20"/>
    </location>
</feature>
<keyword evidence="1" id="KW-0175">Coiled coil</keyword>
<dbReference type="OrthoDB" id="47007at2759"/>
<evidence type="ECO:0000256" key="2">
    <source>
        <dbReference type="SAM" id="MobiDB-lite"/>
    </source>
</evidence>
<dbReference type="Proteomes" id="UP000193689">
    <property type="component" value="Unassembled WGS sequence"/>
</dbReference>
<feature type="compositionally biased region" description="Polar residues" evidence="2">
    <location>
        <begin position="268"/>
        <end position="281"/>
    </location>
</feature>
<proteinExistence type="predicted"/>
<name>A0A1Y2DTY0_9PEZI</name>
<accession>A0A1Y2DTY0</accession>
<evidence type="ECO:0000313" key="3">
    <source>
        <dbReference type="EMBL" id="ORY62629.1"/>
    </source>
</evidence>
<comment type="caution">
    <text evidence="3">The sequence shown here is derived from an EMBL/GenBank/DDBJ whole genome shotgun (WGS) entry which is preliminary data.</text>
</comment>
<evidence type="ECO:0000313" key="4">
    <source>
        <dbReference type="Proteomes" id="UP000193689"/>
    </source>
</evidence>
<dbReference type="RefSeq" id="XP_040714465.1">
    <property type="nucleotide sequence ID" value="XM_040854417.1"/>
</dbReference>
<feature type="coiled-coil region" evidence="1">
    <location>
        <begin position="323"/>
        <end position="371"/>
    </location>
</feature>
<dbReference type="GeneID" id="63770629"/>
<dbReference type="EMBL" id="MCFJ01000009">
    <property type="protein sequence ID" value="ORY62629.1"/>
    <property type="molecule type" value="Genomic_DNA"/>
</dbReference>
<feature type="region of interest" description="Disordered" evidence="2">
    <location>
        <begin position="216"/>
        <end position="295"/>
    </location>
</feature>
<dbReference type="InParanoid" id="A0A1Y2DTY0"/>
<dbReference type="AlphaFoldDB" id="A0A1Y2DTY0"/>
<protein>
    <submittedName>
        <fullName evidence="3">Uncharacterized protein</fullName>
    </submittedName>
</protein>
<sequence length="426" mass="47428">MSTQATTSPSSSRIDNDHSNTFTASGKAVVDWETPGAEYQCLVHPDPRNRHITFEACLENDMSQRLSFFRLRVPVRHKHLQDIVLYIHIPPDHIASIDWTLQYDAADPVRTKLSSDITRLRFNLHKPVQLIVPDREPLEPKKPAAACVIRALESLATALSVSVYLEHTTLSKARLQSIADAVQSGYSRPVPRYRDLHRLYKGIGGKSLVLVDENDVSTDSEVGPSVQVDSPPSYDEIGPGPPMPPLALDSPRGAGADRAQGKRYRQCSGASTQNDDSLSSRPSKRGALDKGSGLAEAAADEDNVLPPWAHRLFAELAEVKECVVRQSEIIKDLQDEVVKLRTQEKTREDEYAVLEQRVDKTEMTVADLDATVTQHGESLADSEDNFTALWECCDEFSRRRSPELEDMREELRADVMARLRNALASP</sequence>
<reference evidence="3 4" key="1">
    <citation type="submission" date="2016-07" db="EMBL/GenBank/DDBJ databases">
        <title>Pervasive Adenine N6-methylation of Active Genes in Fungi.</title>
        <authorList>
            <consortium name="DOE Joint Genome Institute"/>
            <person name="Mondo S.J."/>
            <person name="Dannebaum R.O."/>
            <person name="Kuo R.C."/>
            <person name="Labutti K."/>
            <person name="Haridas S."/>
            <person name="Kuo A."/>
            <person name="Salamov A."/>
            <person name="Ahrendt S.R."/>
            <person name="Lipzen A."/>
            <person name="Sullivan W."/>
            <person name="Andreopoulos W.B."/>
            <person name="Clum A."/>
            <person name="Lindquist E."/>
            <person name="Daum C."/>
            <person name="Ramamoorthy G.K."/>
            <person name="Gryganskyi A."/>
            <person name="Culley D."/>
            <person name="Magnuson J.K."/>
            <person name="James T.Y."/>
            <person name="O'Malley M.A."/>
            <person name="Stajich J.E."/>
            <person name="Spatafora J.W."/>
            <person name="Visel A."/>
            <person name="Grigoriev I.V."/>
        </authorList>
    </citation>
    <scope>NUCLEOTIDE SEQUENCE [LARGE SCALE GENOMIC DNA]</scope>
    <source>
        <strain evidence="3 4">CBS 129021</strain>
    </source>
</reference>
<keyword evidence="4" id="KW-1185">Reference proteome</keyword>